<keyword evidence="1" id="KW-1133">Transmembrane helix</keyword>
<evidence type="ECO:0000256" key="1">
    <source>
        <dbReference type="SAM" id="Phobius"/>
    </source>
</evidence>
<gene>
    <name evidence="3" type="ORF">J3998_12380</name>
</gene>
<feature type="transmembrane region" description="Helical" evidence="1">
    <location>
        <begin position="127"/>
        <end position="149"/>
    </location>
</feature>
<keyword evidence="2" id="KW-0732">Signal</keyword>
<evidence type="ECO:0000256" key="2">
    <source>
        <dbReference type="SAM" id="SignalP"/>
    </source>
</evidence>
<dbReference type="PROSITE" id="PS51257">
    <property type="entry name" value="PROKAR_LIPOPROTEIN"/>
    <property type="match status" value="1"/>
</dbReference>
<dbReference type="Proteomes" id="UP000664835">
    <property type="component" value="Unassembled WGS sequence"/>
</dbReference>
<keyword evidence="1" id="KW-0812">Transmembrane</keyword>
<dbReference type="RefSeq" id="WP_208150985.1">
    <property type="nucleotide sequence ID" value="NZ_JAGETV010000038.1"/>
</dbReference>
<dbReference type="EMBL" id="JAGETV010000038">
    <property type="protein sequence ID" value="MBO1928370.1"/>
    <property type="molecule type" value="Genomic_DNA"/>
</dbReference>
<feature type="signal peptide" evidence="2">
    <location>
        <begin position="1"/>
        <end position="20"/>
    </location>
</feature>
<accession>A0ABS3Q7N1</accession>
<name>A0ABS3Q7N1_9GAMM</name>
<evidence type="ECO:0000313" key="4">
    <source>
        <dbReference type="Proteomes" id="UP000664835"/>
    </source>
</evidence>
<evidence type="ECO:0008006" key="5">
    <source>
        <dbReference type="Google" id="ProtNLM"/>
    </source>
</evidence>
<sequence length="231" mass="27206">MKNLILILSILFLLSGCSLSEDDEGIRKTECQLKTQKALDAHQIKQNNQLELNEQYIKSLKNRITVFEKNGEYNDRLLAEFLYCDKVNWLGQWITLCNKSRVQQGREIAKSHFAPIPNRLLNLWINFSIRVAFIIIAIFSIALIAYTWLPSVALKIRQLMTLKEQILIYDMVFMDYEQKLETNRNEREILHSHIKSLRNQKKQLQGVNKQLTEDITSKKLEEKELNEFSDF</sequence>
<feature type="chain" id="PRO_5046076450" description="Lipoprotein" evidence="2">
    <location>
        <begin position="21"/>
        <end position="231"/>
    </location>
</feature>
<reference evidence="3 4" key="1">
    <citation type="submission" date="2021-03" db="EMBL/GenBank/DDBJ databases">
        <title>Thiomicrorhabdus sp.nov.,novel sulfur-oxidizing bacteria isolated from coastal sediment.</title>
        <authorList>
            <person name="Liu X."/>
        </authorList>
    </citation>
    <scope>NUCLEOTIDE SEQUENCE [LARGE SCALE GENOMIC DNA]</scope>
    <source>
        <strain evidence="3 4">6S2-11</strain>
    </source>
</reference>
<keyword evidence="4" id="KW-1185">Reference proteome</keyword>
<proteinExistence type="predicted"/>
<comment type="caution">
    <text evidence="3">The sequence shown here is derived from an EMBL/GenBank/DDBJ whole genome shotgun (WGS) entry which is preliminary data.</text>
</comment>
<protein>
    <recommendedName>
        <fullName evidence="5">Lipoprotein</fullName>
    </recommendedName>
</protein>
<organism evidence="3 4">
    <name type="scientific">Thiomicrorhabdus marina</name>
    <dbReference type="NCBI Taxonomy" id="2818442"/>
    <lineage>
        <taxon>Bacteria</taxon>
        <taxon>Pseudomonadati</taxon>
        <taxon>Pseudomonadota</taxon>
        <taxon>Gammaproteobacteria</taxon>
        <taxon>Thiotrichales</taxon>
        <taxon>Piscirickettsiaceae</taxon>
        <taxon>Thiomicrorhabdus</taxon>
    </lineage>
</organism>
<evidence type="ECO:0000313" key="3">
    <source>
        <dbReference type="EMBL" id="MBO1928370.1"/>
    </source>
</evidence>
<keyword evidence="1" id="KW-0472">Membrane</keyword>